<keyword evidence="2" id="KW-0808">Transferase</keyword>
<dbReference type="EMBL" id="PGTY01000001">
    <property type="protein sequence ID" value="PJI91392.1"/>
    <property type="molecule type" value="Genomic_DNA"/>
</dbReference>
<dbReference type="Proteomes" id="UP000228531">
    <property type="component" value="Unassembled WGS sequence"/>
</dbReference>
<comment type="caution">
    <text evidence="2">The sequence shown here is derived from an EMBL/GenBank/DDBJ whole genome shotgun (WGS) entry which is preliminary data.</text>
</comment>
<evidence type="ECO:0000313" key="2">
    <source>
        <dbReference type="EMBL" id="PJI91392.1"/>
    </source>
</evidence>
<evidence type="ECO:0000259" key="1">
    <source>
        <dbReference type="Pfam" id="PF01755"/>
    </source>
</evidence>
<protein>
    <submittedName>
        <fullName evidence="2">Glycosyl transferase family 25</fullName>
    </submittedName>
</protein>
<dbReference type="CDD" id="cd06532">
    <property type="entry name" value="Glyco_transf_25"/>
    <property type="match status" value="1"/>
</dbReference>
<dbReference type="GO" id="GO:0016740">
    <property type="term" value="F:transferase activity"/>
    <property type="evidence" value="ECO:0007669"/>
    <property type="project" value="UniProtKB-KW"/>
</dbReference>
<sequence>MGNRSTPLPCYYINLDRSHARREHMQEMLKTIGVSAKRLAAVDGRLLDKENRPNLSERARSFWNLNGGQIGCFLSHRAFWKIVAEGPEPYAVVLEDDVNMSKGFATLLCEIDWIPEDCECIKIDTSVVDAWYANEKSLPDTDFTIARPMTDLKGTAGYIISKSAARSLLAQTDVIKAPVDVQMFCCSDPDFLGLEFLQLNPAVCIQHYLHKGDAPAPADVINSTIGYPKRARRPKLPFGWRKIWREFKRPFLKLPPALLHSYRKLHPNYVWREIDFND</sequence>
<dbReference type="AlphaFoldDB" id="A0A2M8WKE3"/>
<evidence type="ECO:0000313" key="3">
    <source>
        <dbReference type="Proteomes" id="UP000228531"/>
    </source>
</evidence>
<feature type="domain" description="Glycosyl transferase family 25" evidence="1">
    <location>
        <begin position="10"/>
        <end position="183"/>
    </location>
</feature>
<name>A0A2M8WKE3_9RHOB</name>
<proteinExistence type="predicted"/>
<gene>
    <name evidence="2" type="ORF">BC777_0218</name>
</gene>
<dbReference type="Pfam" id="PF01755">
    <property type="entry name" value="Glyco_transf_25"/>
    <property type="match status" value="1"/>
</dbReference>
<organism evidence="2 3">
    <name type="scientific">Yoonia maricola</name>
    <dbReference type="NCBI Taxonomy" id="420999"/>
    <lineage>
        <taxon>Bacteria</taxon>
        <taxon>Pseudomonadati</taxon>
        <taxon>Pseudomonadota</taxon>
        <taxon>Alphaproteobacteria</taxon>
        <taxon>Rhodobacterales</taxon>
        <taxon>Paracoccaceae</taxon>
        <taxon>Yoonia</taxon>
    </lineage>
</organism>
<reference evidence="2 3" key="1">
    <citation type="submission" date="2017-11" db="EMBL/GenBank/DDBJ databases">
        <title>Genomic Encyclopedia of Archaeal and Bacterial Type Strains, Phase II (KMG-II): From Individual Species to Whole Genera.</title>
        <authorList>
            <person name="Goeker M."/>
        </authorList>
    </citation>
    <scope>NUCLEOTIDE SEQUENCE [LARGE SCALE GENOMIC DNA]</scope>
    <source>
        <strain evidence="2 3">DSM 29128</strain>
    </source>
</reference>
<dbReference type="InterPro" id="IPR002654">
    <property type="entry name" value="Glyco_trans_25"/>
</dbReference>
<accession>A0A2M8WKE3</accession>
<keyword evidence="3" id="KW-1185">Reference proteome</keyword>